<dbReference type="EMBL" id="CP036291">
    <property type="protein sequence ID" value="QDU86880.1"/>
    <property type="molecule type" value="Genomic_DNA"/>
</dbReference>
<gene>
    <name evidence="1" type="ORF">Pla175_02340</name>
</gene>
<dbReference type="AlphaFoldDB" id="A0A518D5Z2"/>
<protein>
    <submittedName>
        <fullName evidence="1">Uncharacterized protein</fullName>
    </submittedName>
</protein>
<keyword evidence="2" id="KW-1185">Reference proteome</keyword>
<evidence type="ECO:0000313" key="2">
    <source>
        <dbReference type="Proteomes" id="UP000317429"/>
    </source>
</evidence>
<accession>A0A518D5Z2</accession>
<sequence length="77" mass="8305">MQTDLVSLTTALLALVDAGDGIAELVDPETNRVVRIVEAPPAGPALSDEEIREKLEEARADFRAGRFTTGSRARLNQ</sequence>
<reference evidence="1 2" key="1">
    <citation type="submission" date="2019-02" db="EMBL/GenBank/DDBJ databases">
        <title>Deep-cultivation of Planctomycetes and their phenomic and genomic characterization uncovers novel biology.</title>
        <authorList>
            <person name="Wiegand S."/>
            <person name="Jogler M."/>
            <person name="Boedeker C."/>
            <person name="Pinto D."/>
            <person name="Vollmers J."/>
            <person name="Rivas-Marin E."/>
            <person name="Kohn T."/>
            <person name="Peeters S.H."/>
            <person name="Heuer A."/>
            <person name="Rast P."/>
            <person name="Oberbeckmann S."/>
            <person name="Bunk B."/>
            <person name="Jeske O."/>
            <person name="Meyerdierks A."/>
            <person name="Storesund J.E."/>
            <person name="Kallscheuer N."/>
            <person name="Luecker S."/>
            <person name="Lage O.M."/>
            <person name="Pohl T."/>
            <person name="Merkel B.J."/>
            <person name="Hornburger P."/>
            <person name="Mueller R.-W."/>
            <person name="Bruemmer F."/>
            <person name="Labrenz M."/>
            <person name="Spormann A.M."/>
            <person name="Op den Camp H."/>
            <person name="Overmann J."/>
            <person name="Amann R."/>
            <person name="Jetten M.S.M."/>
            <person name="Mascher T."/>
            <person name="Medema M.H."/>
            <person name="Devos D.P."/>
            <person name="Kaster A.-K."/>
            <person name="Ovreas L."/>
            <person name="Rohde M."/>
            <person name="Galperin M.Y."/>
            <person name="Jogler C."/>
        </authorList>
    </citation>
    <scope>NUCLEOTIDE SEQUENCE [LARGE SCALE GENOMIC DNA]</scope>
    <source>
        <strain evidence="1 2">Pla175</strain>
    </source>
</reference>
<name>A0A518D5Z2_9BACT</name>
<dbReference type="Proteomes" id="UP000317429">
    <property type="component" value="Chromosome"/>
</dbReference>
<dbReference type="RefSeq" id="WP_145280502.1">
    <property type="nucleotide sequence ID" value="NZ_CP036291.1"/>
</dbReference>
<proteinExistence type="predicted"/>
<organism evidence="1 2">
    <name type="scientific">Pirellulimonas nuda</name>
    <dbReference type="NCBI Taxonomy" id="2528009"/>
    <lineage>
        <taxon>Bacteria</taxon>
        <taxon>Pseudomonadati</taxon>
        <taxon>Planctomycetota</taxon>
        <taxon>Planctomycetia</taxon>
        <taxon>Pirellulales</taxon>
        <taxon>Lacipirellulaceae</taxon>
        <taxon>Pirellulimonas</taxon>
    </lineage>
</organism>
<evidence type="ECO:0000313" key="1">
    <source>
        <dbReference type="EMBL" id="QDU86880.1"/>
    </source>
</evidence>
<dbReference type="KEGG" id="pnd:Pla175_02340"/>